<organism evidence="1 2">
    <name type="scientific">Haloterrigena turkmenica (strain ATCC 51198 / DSM 5511 / JCM 9101 / NCIMB 13204 / VKM B-1734 / 4k)</name>
    <name type="common">Halococcus turkmenicus</name>
    <dbReference type="NCBI Taxonomy" id="543526"/>
    <lineage>
        <taxon>Archaea</taxon>
        <taxon>Methanobacteriati</taxon>
        <taxon>Methanobacteriota</taxon>
        <taxon>Stenosarchaea group</taxon>
        <taxon>Halobacteria</taxon>
        <taxon>Halobacteriales</taxon>
        <taxon>Natrialbaceae</taxon>
        <taxon>Haloterrigena</taxon>
    </lineage>
</organism>
<sequence>MRLYWPSPNPPGEPKACLECETLVDGSETEGWWLERETCQNPNTYHLFCLSCCVEKMNEWSNHPSVDDEEAAKKHLYG</sequence>
<proteinExistence type="predicted"/>
<dbReference type="RefSeq" id="WP_012941657.1">
    <property type="nucleotide sequence ID" value="NC_013743.1"/>
</dbReference>
<dbReference type="Proteomes" id="UP000001903">
    <property type="component" value="Chromosome"/>
</dbReference>
<name>D2RVH1_HALTV</name>
<dbReference type="GeneID" id="8741008"/>
<dbReference type="eggNOG" id="arCOG13293">
    <property type="taxonomic scope" value="Archaea"/>
</dbReference>
<protein>
    <submittedName>
        <fullName evidence="1">Uncharacterized protein</fullName>
    </submittedName>
</protein>
<dbReference type="AlphaFoldDB" id="D2RVH1"/>
<gene>
    <name evidence="1" type="ordered locus">Htur_0437</name>
</gene>
<dbReference type="KEGG" id="htu:Htur_0437"/>
<reference evidence="1 2" key="1">
    <citation type="journal article" date="2010" name="Stand. Genomic Sci.">
        <title>Complete genome sequence of Haloterrigena turkmenica type strain (4k).</title>
        <authorList>
            <person name="Saunders E."/>
            <person name="Tindall B.J."/>
            <person name="Fahnrich R."/>
            <person name="Lapidus A."/>
            <person name="Copeland A."/>
            <person name="Del Rio T.G."/>
            <person name="Lucas S."/>
            <person name="Chen F."/>
            <person name="Tice H."/>
            <person name="Cheng J.F."/>
            <person name="Han C."/>
            <person name="Detter J.C."/>
            <person name="Bruce D."/>
            <person name="Goodwin L."/>
            <person name="Chain P."/>
            <person name="Pitluck S."/>
            <person name="Pati A."/>
            <person name="Ivanova N."/>
            <person name="Mavromatis K."/>
            <person name="Chen A."/>
            <person name="Palaniappan K."/>
            <person name="Land M."/>
            <person name="Hauser L."/>
            <person name="Chang Y.J."/>
            <person name="Jeffries C.D."/>
            <person name="Brettin T."/>
            <person name="Rohde M."/>
            <person name="Goker M."/>
            <person name="Bristow J."/>
            <person name="Eisen J.A."/>
            <person name="Markowitz V."/>
            <person name="Hugenholtz P."/>
            <person name="Klenk H.P."/>
            <person name="Kyrpides N.C."/>
        </authorList>
    </citation>
    <scope>NUCLEOTIDE SEQUENCE [LARGE SCALE GENOMIC DNA]</scope>
    <source>
        <strain evidence="2">ATCC 51198 / DSM 5511 / JCM 9101 / NCIMB 13204 / VKM B-1734 / 4k</strain>
    </source>
</reference>
<evidence type="ECO:0000313" key="2">
    <source>
        <dbReference type="Proteomes" id="UP000001903"/>
    </source>
</evidence>
<dbReference type="STRING" id="543526.Htur_0437"/>
<dbReference type="OrthoDB" id="199480at2157"/>
<evidence type="ECO:0000313" key="1">
    <source>
        <dbReference type="EMBL" id="ADB59335.1"/>
    </source>
</evidence>
<keyword evidence="2" id="KW-1185">Reference proteome</keyword>
<dbReference type="HOGENOM" id="CLU_2613736_0_0_2"/>
<dbReference type="EMBL" id="CP001860">
    <property type="protein sequence ID" value="ADB59335.1"/>
    <property type="molecule type" value="Genomic_DNA"/>
</dbReference>
<accession>D2RVH1</accession>